<feature type="signal peptide" evidence="9">
    <location>
        <begin position="1"/>
        <end position="22"/>
    </location>
</feature>
<evidence type="ECO:0000256" key="5">
    <source>
        <dbReference type="ARBA" id="ARBA00023180"/>
    </source>
</evidence>
<dbReference type="InterPro" id="IPR013783">
    <property type="entry name" value="Ig-like_fold"/>
</dbReference>
<accession>A0ABM1RZY9</accession>
<feature type="domain" description="Ig-like" evidence="10">
    <location>
        <begin position="411"/>
        <end position="495"/>
    </location>
</feature>
<dbReference type="InterPro" id="IPR007110">
    <property type="entry name" value="Ig-like_dom"/>
</dbReference>
<dbReference type="InterPro" id="IPR003961">
    <property type="entry name" value="FN3_dom"/>
</dbReference>
<name>A0ABM1RZY9_LIMPO</name>
<evidence type="ECO:0000256" key="2">
    <source>
        <dbReference type="ARBA" id="ARBA00022737"/>
    </source>
</evidence>
<evidence type="ECO:0000256" key="9">
    <source>
        <dbReference type="SAM" id="SignalP"/>
    </source>
</evidence>
<feature type="domain" description="Ig-like" evidence="10">
    <location>
        <begin position="500"/>
        <end position="608"/>
    </location>
</feature>
<protein>
    <submittedName>
        <fullName evidence="13">Neural cell adhesion molecule 1-like</fullName>
    </submittedName>
</protein>
<dbReference type="SMART" id="SM00060">
    <property type="entry name" value="FN3"/>
    <property type="match status" value="1"/>
</dbReference>
<dbReference type="InterPro" id="IPR036179">
    <property type="entry name" value="Ig-like_dom_sf"/>
</dbReference>
<dbReference type="InterPro" id="IPR051275">
    <property type="entry name" value="Cell_adhesion_signaling"/>
</dbReference>
<keyword evidence="12" id="KW-1185">Reference proteome</keyword>
<dbReference type="SUPFAM" id="SSF49265">
    <property type="entry name" value="Fibronectin type III"/>
    <property type="match status" value="1"/>
</dbReference>
<feature type="domain" description="Fibronectin type-III" evidence="11">
    <location>
        <begin position="714"/>
        <end position="805"/>
    </location>
</feature>
<keyword evidence="9" id="KW-0732">Signal</keyword>
<evidence type="ECO:0000256" key="6">
    <source>
        <dbReference type="ARBA" id="ARBA00023319"/>
    </source>
</evidence>
<feature type="domain" description="Ig-like" evidence="10">
    <location>
        <begin position="17"/>
        <end position="127"/>
    </location>
</feature>
<evidence type="ECO:0000313" key="13">
    <source>
        <dbReference type="RefSeq" id="XP_022236944.1"/>
    </source>
</evidence>
<dbReference type="CDD" id="cd00063">
    <property type="entry name" value="FN3"/>
    <property type="match status" value="1"/>
</dbReference>
<keyword evidence="3 8" id="KW-0472">Membrane</keyword>
<evidence type="ECO:0000256" key="7">
    <source>
        <dbReference type="SAM" id="MobiDB-lite"/>
    </source>
</evidence>
<dbReference type="Gene3D" id="2.60.40.10">
    <property type="entry name" value="Immunoglobulins"/>
    <property type="match status" value="8"/>
</dbReference>
<keyword evidence="8" id="KW-0812">Transmembrane</keyword>
<dbReference type="PROSITE" id="PS50835">
    <property type="entry name" value="IG_LIKE"/>
    <property type="match status" value="7"/>
</dbReference>
<keyword evidence="4" id="KW-1015">Disulfide bond</keyword>
<keyword evidence="8" id="KW-1133">Transmembrane helix</keyword>
<dbReference type="RefSeq" id="XP_022236944.1">
    <property type="nucleotide sequence ID" value="XM_022381236.1"/>
</dbReference>
<feature type="region of interest" description="Disordered" evidence="7">
    <location>
        <begin position="1127"/>
        <end position="1156"/>
    </location>
</feature>
<evidence type="ECO:0000256" key="3">
    <source>
        <dbReference type="ARBA" id="ARBA00023136"/>
    </source>
</evidence>
<dbReference type="Proteomes" id="UP000694941">
    <property type="component" value="Unplaced"/>
</dbReference>
<dbReference type="SMART" id="SM00408">
    <property type="entry name" value="IGc2"/>
    <property type="match status" value="6"/>
</dbReference>
<dbReference type="Pfam" id="PF00041">
    <property type="entry name" value="fn3"/>
    <property type="match status" value="1"/>
</dbReference>
<feature type="domain" description="Ig-like" evidence="10">
    <location>
        <begin position="232"/>
        <end position="312"/>
    </location>
</feature>
<dbReference type="PANTHER" id="PTHR11640:SF134">
    <property type="entry name" value="ECHINOID, ISOFORM A-RELATED"/>
    <property type="match status" value="1"/>
</dbReference>
<dbReference type="SMART" id="SM00409">
    <property type="entry name" value="IG"/>
    <property type="match status" value="7"/>
</dbReference>
<evidence type="ECO:0000259" key="10">
    <source>
        <dbReference type="PROSITE" id="PS50835"/>
    </source>
</evidence>
<evidence type="ECO:0000313" key="12">
    <source>
        <dbReference type="Proteomes" id="UP000694941"/>
    </source>
</evidence>
<evidence type="ECO:0000256" key="4">
    <source>
        <dbReference type="ARBA" id="ARBA00023157"/>
    </source>
</evidence>
<dbReference type="GeneID" id="106476256"/>
<keyword evidence="6" id="KW-0393">Immunoglobulin domain</keyword>
<keyword evidence="5" id="KW-0325">Glycoprotein</keyword>
<feature type="domain" description="Ig-like" evidence="10">
    <location>
        <begin position="613"/>
        <end position="708"/>
    </location>
</feature>
<feature type="domain" description="Ig-like" evidence="10">
    <location>
        <begin position="134"/>
        <end position="223"/>
    </location>
</feature>
<comment type="subcellular location">
    <subcellularLocation>
        <location evidence="1">Membrane</location>
        <topology evidence="1">Single-pass type I membrane protein</topology>
    </subcellularLocation>
</comment>
<dbReference type="InterPro" id="IPR003599">
    <property type="entry name" value="Ig_sub"/>
</dbReference>
<evidence type="ECO:0000256" key="1">
    <source>
        <dbReference type="ARBA" id="ARBA00004479"/>
    </source>
</evidence>
<gene>
    <name evidence="13" type="primary">LOC106476256</name>
</gene>
<feature type="region of interest" description="Disordered" evidence="7">
    <location>
        <begin position="998"/>
        <end position="1048"/>
    </location>
</feature>
<proteinExistence type="predicted"/>
<feature type="chain" id="PRO_5047278604" evidence="9">
    <location>
        <begin position="23"/>
        <end position="1166"/>
    </location>
</feature>
<dbReference type="PROSITE" id="PS50853">
    <property type="entry name" value="FN3"/>
    <property type="match status" value="1"/>
</dbReference>
<dbReference type="Pfam" id="PF13927">
    <property type="entry name" value="Ig_3"/>
    <property type="match status" value="5"/>
</dbReference>
<dbReference type="PANTHER" id="PTHR11640">
    <property type="entry name" value="NEPHRIN"/>
    <property type="match status" value="1"/>
</dbReference>
<dbReference type="InterPro" id="IPR036116">
    <property type="entry name" value="FN3_sf"/>
</dbReference>
<dbReference type="InterPro" id="IPR003598">
    <property type="entry name" value="Ig_sub2"/>
</dbReference>
<reference evidence="13" key="1">
    <citation type="submission" date="2025-08" db="UniProtKB">
        <authorList>
            <consortium name="RefSeq"/>
        </authorList>
    </citation>
    <scope>IDENTIFICATION</scope>
    <source>
        <tissue evidence="13">Muscle</tissue>
    </source>
</reference>
<feature type="transmembrane region" description="Helical" evidence="8">
    <location>
        <begin position="902"/>
        <end position="925"/>
    </location>
</feature>
<sequence>MKINLSLLRLWTLTLCTGLVVTQVLPNETKDVMEGDNVRLPCRFNPSFATRNIQYYWNRSNRNGKDVTAIKEVSFDAHYGVEFAPHEGRYDLVIARADYEADNGQFDCKLKEGGSGDDIFVQTFLVTVLIPPGPPVVTPNNPSAREGEPFVLTCSSQGGSPDPVIQWYRQGNLLEGQIQNGNSRDKPTASVLTITPGMEDDGASYRCTAWNRAIREERKKMVTVNLRVHYAPRVTVGPYNPLNILEGQDAHLVCSAVANPPVRSMRWMKNGQLLSTSSNHTIPAVTREDSGLYTCNADNGFGQTSEAKLEMSVLYGPKVTVEPLREALLGESITVACNIDSNPTPHSLQWIREGDSFFRQTGDTLRINKVTISDVGKYTCIAVNSVRPSGSTMQKEISSNSTVKIVVKHKPGVATIFPMNPVAISSNAFTLSCVADPEGWPQPQFRWWRAGQEKIVLGKTANYTILPVHINHEGEYYCQAENILGRGGATSVYLTVQEPPSVLLSLRPQVVKEDGDESFSITCKARGKPKPFVKWLRNGKEIIDNSDFFRVDTTNQIEENNAFSVQSTLYFDGPRKRGKSLSSADRGRYSCLFENGVGESTRSDMSLRIKHAPFVRHTYNRVAFDVGETAILQCKMQAYPAPSFEWYYKGRIVDNYGSYSVNVTDLGDDVYVGLLTIRDMRESDYGDYTCQAWNKVGDDEKTIIKLVTKSAPDRPSMLDVVDVGFDRLTLQWSEGFNGGFSNTEFLVTHTNLETGHQRNESCRSHNPCQITGLQSKIEYTFRVMAVNPRGYSPYSDEISVVTKVYAIHTHKSKLTSALFLKDYEVEAKTKGSVEWQQQALLPVQQEDSDVYLRPPPEGFSDVRVILCLQSNESWCGDEKLAEPFIGVSHSVGSTPPLSTGNIIIIVAVAASVFLLMVIIVVCCCLKKKTKSGAKNYEMEEGSWVVSNSGYLSVLVAVTVKLEMVLATMETYEQNEKLKLKMQRRNQIHERTKTVSQPYYTEGLSKLPESGSDDLTKPPVYTPTLPAGHVNNSGLLHDHFQNRPPPSNGIIYLPDQQLSPNDSQSDIWLKCGSELPPEVSFQQYDGGLSNGYFYPEDYHPLAEDMMNVRNRDYMQSPYYEVSGLPNPFAQTDEDKSPQIPLHFDESQESGYSTPTSKNRRVVREIIV</sequence>
<feature type="domain" description="Ig-like" evidence="10">
    <location>
        <begin position="317"/>
        <end position="398"/>
    </location>
</feature>
<dbReference type="Pfam" id="PF07679">
    <property type="entry name" value="I-set"/>
    <property type="match status" value="1"/>
</dbReference>
<dbReference type="CDD" id="cd00096">
    <property type="entry name" value="Ig"/>
    <property type="match status" value="3"/>
</dbReference>
<evidence type="ECO:0000259" key="11">
    <source>
        <dbReference type="PROSITE" id="PS50853"/>
    </source>
</evidence>
<keyword evidence="2" id="KW-0677">Repeat</keyword>
<organism evidence="12 13">
    <name type="scientific">Limulus polyphemus</name>
    <name type="common">Atlantic horseshoe crab</name>
    <dbReference type="NCBI Taxonomy" id="6850"/>
    <lineage>
        <taxon>Eukaryota</taxon>
        <taxon>Metazoa</taxon>
        <taxon>Ecdysozoa</taxon>
        <taxon>Arthropoda</taxon>
        <taxon>Chelicerata</taxon>
        <taxon>Merostomata</taxon>
        <taxon>Xiphosura</taxon>
        <taxon>Limulidae</taxon>
        <taxon>Limulus</taxon>
    </lineage>
</organism>
<evidence type="ECO:0000256" key="8">
    <source>
        <dbReference type="SAM" id="Phobius"/>
    </source>
</evidence>
<dbReference type="SUPFAM" id="SSF48726">
    <property type="entry name" value="Immunoglobulin"/>
    <property type="match status" value="6"/>
</dbReference>
<dbReference type="InterPro" id="IPR013098">
    <property type="entry name" value="Ig_I-set"/>
</dbReference>